<accession>A0A4P7LIK2</accession>
<sequence length="292" mass="31547">MNSAQHPVHATEHLPVIRPMVLSDLPVALSLSEAERWPHRASDWKTLLAMGEGRVAAVEGAVVGVGMRWLWGERGATVGLVIVNPAFRERGIGRSLLEALCAGLDRRAVLLHAAGIIHGFYGSMGFERIGEIHQYEGKALQAPLMPLPEDTRLRPGGRNDMQLLVEMDERAGGVVREKLIQAWLRHSIGTVVLDHPDGPQGFAILRRFGRGATIGPVIAPCPMAAKAMIAHLAGLVTGRTLRLDVHAHGELEEWLPGLGLSRVADAAVLFRGTPYSPVRPFLSFALADKAIG</sequence>
<evidence type="ECO:0000313" key="3">
    <source>
        <dbReference type="Proteomes" id="UP000295294"/>
    </source>
</evidence>
<dbReference type="Proteomes" id="UP000295294">
    <property type="component" value="Plasmid unnamed1"/>
</dbReference>
<geneLocation type="plasmid" evidence="2">
    <name>unnamed1</name>
</geneLocation>
<dbReference type="PANTHER" id="PTHR47237">
    <property type="entry name" value="SLL0310 PROTEIN"/>
    <property type="match status" value="1"/>
</dbReference>
<name>A0A4P7LIK2_9BURK</name>
<feature type="domain" description="N-acetyltransferase" evidence="1">
    <location>
        <begin position="15"/>
        <end position="150"/>
    </location>
</feature>
<dbReference type="Gene3D" id="3.40.630.30">
    <property type="match status" value="1"/>
</dbReference>
<dbReference type="OrthoDB" id="510731at2"/>
<reference evidence="2 3" key="1">
    <citation type="submission" date="2019-03" db="EMBL/GenBank/DDBJ databases">
        <title>Efficiently degradation of phenoxyalkanoic acid herbicides by Cupriavidus oxalaticus strain X32.</title>
        <authorList>
            <person name="Sheng X."/>
        </authorList>
    </citation>
    <scope>NUCLEOTIDE SEQUENCE [LARGE SCALE GENOMIC DNA]</scope>
    <source>
        <strain evidence="2 3">X32</strain>
        <plasmid evidence="2 3">unnamed1</plasmid>
    </source>
</reference>
<dbReference type="EMBL" id="CP038636">
    <property type="protein sequence ID" value="QBY55980.1"/>
    <property type="molecule type" value="Genomic_DNA"/>
</dbReference>
<dbReference type="InterPro" id="IPR041496">
    <property type="entry name" value="YitH/HolE_GNAT"/>
</dbReference>
<dbReference type="AlphaFoldDB" id="A0A4P7LIK2"/>
<gene>
    <name evidence="2" type="ORF">E0W60_33360</name>
</gene>
<dbReference type="Pfam" id="PF13508">
    <property type="entry name" value="Acetyltransf_7"/>
    <property type="match status" value="1"/>
</dbReference>
<dbReference type="GO" id="GO:0016747">
    <property type="term" value="F:acyltransferase activity, transferring groups other than amino-acyl groups"/>
    <property type="evidence" value="ECO:0007669"/>
    <property type="project" value="InterPro"/>
</dbReference>
<evidence type="ECO:0000259" key="1">
    <source>
        <dbReference type="PROSITE" id="PS51186"/>
    </source>
</evidence>
<dbReference type="KEGG" id="cox:E0W60_33360"/>
<dbReference type="SUPFAM" id="SSF55729">
    <property type="entry name" value="Acyl-CoA N-acyltransferases (Nat)"/>
    <property type="match status" value="1"/>
</dbReference>
<organism evidence="2 3">
    <name type="scientific">Cupriavidus oxalaticus</name>
    <dbReference type="NCBI Taxonomy" id="96344"/>
    <lineage>
        <taxon>Bacteria</taxon>
        <taxon>Pseudomonadati</taxon>
        <taxon>Pseudomonadota</taxon>
        <taxon>Betaproteobacteria</taxon>
        <taxon>Burkholderiales</taxon>
        <taxon>Burkholderiaceae</taxon>
        <taxon>Cupriavidus</taxon>
    </lineage>
</organism>
<proteinExistence type="predicted"/>
<dbReference type="InterPro" id="IPR052729">
    <property type="entry name" value="Acyl/Acetyltrans_Enzymes"/>
</dbReference>
<dbReference type="Gene3D" id="3.40.630.90">
    <property type="match status" value="1"/>
</dbReference>
<dbReference type="InterPro" id="IPR016181">
    <property type="entry name" value="Acyl_CoA_acyltransferase"/>
</dbReference>
<keyword evidence="2" id="KW-0808">Transferase</keyword>
<protein>
    <submittedName>
        <fullName evidence="2">N-acetyltransferase</fullName>
    </submittedName>
</protein>
<keyword evidence="2" id="KW-0614">Plasmid</keyword>
<dbReference type="InterPro" id="IPR000182">
    <property type="entry name" value="GNAT_dom"/>
</dbReference>
<dbReference type="Pfam" id="PF18014">
    <property type="entry name" value="Acetyltransf_18"/>
    <property type="match status" value="1"/>
</dbReference>
<dbReference type="PANTHER" id="PTHR47237:SF2">
    <property type="entry name" value="BLL4206 PROTEIN"/>
    <property type="match status" value="1"/>
</dbReference>
<evidence type="ECO:0000313" key="2">
    <source>
        <dbReference type="EMBL" id="QBY55980.1"/>
    </source>
</evidence>
<dbReference type="PROSITE" id="PS51186">
    <property type="entry name" value="GNAT"/>
    <property type="match status" value="1"/>
</dbReference>
<dbReference type="CDD" id="cd04301">
    <property type="entry name" value="NAT_SF"/>
    <property type="match status" value="1"/>
</dbReference>